<accession>A0ACB7P701</accession>
<evidence type="ECO:0000313" key="2">
    <source>
        <dbReference type="Proteomes" id="UP000724584"/>
    </source>
</evidence>
<dbReference type="EMBL" id="JAGIZQ010000004">
    <property type="protein sequence ID" value="KAH6631705.1"/>
    <property type="molecule type" value="Genomic_DNA"/>
</dbReference>
<protein>
    <submittedName>
        <fullName evidence="1">Heterokaryon incompatibility protein-domain-containing protein</fullName>
    </submittedName>
</protein>
<organism evidence="1 2">
    <name type="scientific">Chaetomium tenue</name>
    <dbReference type="NCBI Taxonomy" id="1854479"/>
    <lineage>
        <taxon>Eukaryota</taxon>
        <taxon>Fungi</taxon>
        <taxon>Dikarya</taxon>
        <taxon>Ascomycota</taxon>
        <taxon>Pezizomycotina</taxon>
        <taxon>Sordariomycetes</taxon>
        <taxon>Sordariomycetidae</taxon>
        <taxon>Sordariales</taxon>
        <taxon>Chaetomiaceae</taxon>
        <taxon>Chaetomium</taxon>
    </lineage>
</organism>
<comment type="caution">
    <text evidence="1">The sequence shown here is derived from an EMBL/GenBank/DDBJ whole genome shotgun (WGS) entry which is preliminary data.</text>
</comment>
<name>A0ACB7P701_9PEZI</name>
<evidence type="ECO:0000313" key="1">
    <source>
        <dbReference type="EMBL" id="KAH6631705.1"/>
    </source>
</evidence>
<dbReference type="Proteomes" id="UP000724584">
    <property type="component" value="Unassembled WGS sequence"/>
</dbReference>
<sequence>MATVAYASLNLDKPSIRLLYVHKGWPTEDIVCELCESYADPEQGIPYKALSYNWGGLQHEPRERTPAVLVDGHRIRLTQNLYSALRHIRRPDHGIFLWVDAICINQDDPREKGHQVKQMGRIYKNAEEVLIWLGTGHEGTDDLLESFSLIDTKATKSRAIGSTEDWMTLCGRFMNQRWPNASPTSPRRKQVLAELLEKPWFKRVWILQEVANARTARVLCGNGSCPARTFALMPSLMRLAVPKHTQAVLDIMPRIRQNTWWSSNRNLHVLLVKFADSQSSLARDKIYALLGMSDDACNPDTFYPCYLKSDEQVIRDTATFLLCGEVLDNHVPIPDLQLSDLWLPITQLAGKVLVWALEQLETSSTPRSRGGLLVNLTATFIARHLNKGRFKAADLLMILAEKYGEARRVADILSNRGAQLFFHVQVAFPWRLCVRIVDPQLDEEEGPLVCLGRFALVRCSTKSPPKGCIERGDDRLELGKCQPLHRNTNV</sequence>
<gene>
    <name evidence="1" type="ORF">F5144DRAFT_571971</name>
</gene>
<proteinExistence type="predicted"/>
<reference evidence="1 2" key="1">
    <citation type="journal article" date="2021" name="Nat. Commun.">
        <title>Genetic determinants of endophytism in the Arabidopsis root mycobiome.</title>
        <authorList>
            <person name="Mesny F."/>
            <person name="Miyauchi S."/>
            <person name="Thiergart T."/>
            <person name="Pickel B."/>
            <person name="Atanasova L."/>
            <person name="Karlsson M."/>
            <person name="Huettel B."/>
            <person name="Barry K.W."/>
            <person name="Haridas S."/>
            <person name="Chen C."/>
            <person name="Bauer D."/>
            <person name="Andreopoulos W."/>
            <person name="Pangilinan J."/>
            <person name="LaButti K."/>
            <person name="Riley R."/>
            <person name="Lipzen A."/>
            <person name="Clum A."/>
            <person name="Drula E."/>
            <person name="Henrissat B."/>
            <person name="Kohler A."/>
            <person name="Grigoriev I.V."/>
            <person name="Martin F.M."/>
            <person name="Hacquard S."/>
        </authorList>
    </citation>
    <scope>NUCLEOTIDE SEQUENCE [LARGE SCALE GENOMIC DNA]</scope>
    <source>
        <strain evidence="1 2">MPI-SDFR-AT-0079</strain>
    </source>
</reference>
<keyword evidence="2" id="KW-1185">Reference proteome</keyword>